<dbReference type="InterPro" id="IPR036573">
    <property type="entry name" value="CBM_sf_5/12"/>
</dbReference>
<reference evidence="9" key="1">
    <citation type="journal article" date="2019" name="Int. J. Syst. Evol. Microbiol.">
        <title>The Global Catalogue of Microorganisms (GCM) 10K type strain sequencing project: providing services to taxonomists for standard genome sequencing and annotation.</title>
        <authorList>
            <consortium name="The Broad Institute Genomics Platform"/>
            <consortium name="The Broad Institute Genome Sequencing Center for Infectious Disease"/>
            <person name="Wu L."/>
            <person name="Ma J."/>
        </authorList>
    </citation>
    <scope>NUCLEOTIDE SEQUENCE [LARGE SCALE GENOMIC DNA]</scope>
    <source>
        <strain evidence="9">CCUG 58938</strain>
    </source>
</reference>
<comment type="catalytic activity">
    <reaction evidence="1">
        <text>Random endo-hydrolysis of N-acetyl-beta-D-glucosaminide (1-&gt;4)-beta-linkages in chitin and chitodextrins.</text>
        <dbReference type="EC" id="3.2.1.14"/>
    </reaction>
</comment>
<dbReference type="InterPro" id="IPR013783">
    <property type="entry name" value="Ig-like_fold"/>
</dbReference>
<dbReference type="SUPFAM" id="SSF51055">
    <property type="entry name" value="Carbohydrate binding domain"/>
    <property type="match status" value="1"/>
</dbReference>
<feature type="signal peptide" evidence="6">
    <location>
        <begin position="1"/>
        <end position="20"/>
    </location>
</feature>
<keyword evidence="4" id="KW-0146">Chitin degradation</keyword>
<feature type="chain" id="PRO_5046518758" description="chitinase" evidence="6">
    <location>
        <begin position="21"/>
        <end position="922"/>
    </location>
</feature>
<evidence type="ECO:0000259" key="7">
    <source>
        <dbReference type="PROSITE" id="PS51910"/>
    </source>
</evidence>
<evidence type="ECO:0000256" key="3">
    <source>
        <dbReference type="ARBA" id="ARBA00022801"/>
    </source>
</evidence>
<dbReference type="InterPro" id="IPR050314">
    <property type="entry name" value="Glycosyl_Hydrlase_18"/>
</dbReference>
<evidence type="ECO:0000256" key="2">
    <source>
        <dbReference type="ARBA" id="ARBA00012729"/>
    </source>
</evidence>
<evidence type="ECO:0000256" key="1">
    <source>
        <dbReference type="ARBA" id="ARBA00000822"/>
    </source>
</evidence>
<keyword evidence="9" id="KW-1185">Reference proteome</keyword>
<dbReference type="Pfam" id="PF18962">
    <property type="entry name" value="Por_Secre_tail"/>
    <property type="match status" value="1"/>
</dbReference>
<proteinExistence type="predicted"/>
<dbReference type="Gene3D" id="2.60.40.10">
    <property type="entry name" value="Immunoglobulins"/>
    <property type="match status" value="3"/>
</dbReference>
<organism evidence="8 9">
    <name type="scientific">Ohtaekwangia kribbensis</name>
    <dbReference type="NCBI Taxonomy" id="688913"/>
    <lineage>
        <taxon>Bacteria</taxon>
        <taxon>Pseudomonadati</taxon>
        <taxon>Bacteroidota</taxon>
        <taxon>Cytophagia</taxon>
        <taxon>Cytophagales</taxon>
        <taxon>Fulvivirgaceae</taxon>
        <taxon>Ohtaekwangia</taxon>
    </lineage>
</organism>
<dbReference type="EMBL" id="JBHTKA010000002">
    <property type="protein sequence ID" value="MFD0999597.1"/>
    <property type="molecule type" value="Genomic_DNA"/>
</dbReference>
<keyword evidence="5" id="KW-0119">Carbohydrate metabolism</keyword>
<dbReference type="InterPro" id="IPR026444">
    <property type="entry name" value="Secre_tail"/>
</dbReference>
<evidence type="ECO:0000313" key="9">
    <source>
        <dbReference type="Proteomes" id="UP001597112"/>
    </source>
</evidence>
<dbReference type="RefSeq" id="WP_377578415.1">
    <property type="nucleotide sequence ID" value="NZ_JBHTKA010000002.1"/>
</dbReference>
<dbReference type="Pfam" id="PF17957">
    <property type="entry name" value="Big_7"/>
    <property type="match status" value="3"/>
</dbReference>
<evidence type="ECO:0000256" key="5">
    <source>
        <dbReference type="ARBA" id="ARBA00023277"/>
    </source>
</evidence>
<gene>
    <name evidence="8" type="ORF">ACFQ21_09780</name>
</gene>
<feature type="domain" description="GH18" evidence="7">
    <location>
        <begin position="87"/>
        <end position="474"/>
    </location>
</feature>
<dbReference type="Gene3D" id="2.10.10.20">
    <property type="entry name" value="Carbohydrate-binding module superfamily 5/12"/>
    <property type="match status" value="1"/>
</dbReference>
<dbReference type="Proteomes" id="UP001597112">
    <property type="component" value="Unassembled WGS sequence"/>
</dbReference>
<protein>
    <recommendedName>
        <fullName evidence="2">chitinase</fullName>
        <ecNumber evidence="2">3.2.1.14</ecNumber>
    </recommendedName>
</protein>
<evidence type="ECO:0000256" key="4">
    <source>
        <dbReference type="ARBA" id="ARBA00023024"/>
    </source>
</evidence>
<dbReference type="PROSITE" id="PS51910">
    <property type="entry name" value="GH18_2"/>
    <property type="match status" value="1"/>
</dbReference>
<dbReference type="SMART" id="SM00495">
    <property type="entry name" value="ChtBD3"/>
    <property type="match status" value="2"/>
</dbReference>
<evidence type="ECO:0000256" key="6">
    <source>
        <dbReference type="SAM" id="SignalP"/>
    </source>
</evidence>
<dbReference type="SMART" id="SM00636">
    <property type="entry name" value="Glyco_18"/>
    <property type="match status" value="1"/>
</dbReference>
<dbReference type="NCBIfam" id="TIGR04183">
    <property type="entry name" value="Por_Secre_tail"/>
    <property type="match status" value="1"/>
</dbReference>
<dbReference type="InterPro" id="IPR017853">
    <property type="entry name" value="GH"/>
</dbReference>
<keyword evidence="3" id="KW-0378">Hydrolase</keyword>
<sequence length="922" mass="98201">MKLKLLIFMGCLLLAFSTSAQYTFPACWTPWGPSTTGGHAGGTQVSHKSGNYRANWYTNAEPGTNGDWVLVSKCGDGGIGPDYSGPQRIIGYLPYWVPDFNFTTFDPGTVNHINIAFNLFKQNNNNYNSANFASIAWGEFHNRKVDSILFDNGVLNRAHAKGVTVSVAIGGATDFAFLWLLTQYYNNDAKLEEMANFITNYVNTKGIDGVDLDLECWWPDAAIAGTTEQGGRVRGDKWGGPDQGPHPAAIGLTKLAQKLRQKMPGKLLSAAVFATSYYGNNYDDALAQHLDWLGLMTYDFTGSWNTSPIGPHAALYKVPLGTYQGQSADNPIYSAEDALEYWMGMAPAAWNHDGGFNVAKAKLCVGVPFYGYDLATRKPNNGNGFVAPKWKEIIAEFPNAATSYDPLDTRQLGGYINANNKKLYYETPKGAGEKIKYTKRFGHQGVIIWELTGDVAYTSSSSLLKAINDAAGTVVNPSPVVSITSPANNAAYSPGTNITITANATDNGSVTKVEFFQGSTKLGEDISSPYSYTWNSVAAGSYILTAKATDNLNATTTSAAVNITVGNASPVTSITSPVNNATFTTGANITIQATATDNDGTVAKVEFYQGTTKLGEDTSSPYAYTWNNVSAGSYSLTTRATDNAGAIGTSATVNITVGNATPSASVTSPAANASYTAPATVNITANASDSDGTITKVEFYQGTTKLGEDTSSPYSYTWTNVAAGSYALVAKATDNGEAIGTSATVNITVTTGGDNCASIPQYVENGGYVAGSIVKNAGNQYECKPFPYTGWCNGAAWAYAPGTGTYWTDAWILKASCSGARVANEYIAETSLEEWTEPDGLHAYPNPAASGSDEGITLQFATAPGALAVKLKDIHGKDVIVYTSPDVKSKTVKVNVPVLPQGMYMLHVNSSHKSWTRKYVIK</sequence>
<dbReference type="Gene3D" id="3.20.20.80">
    <property type="entry name" value="Glycosidases"/>
    <property type="match status" value="1"/>
</dbReference>
<dbReference type="PANTHER" id="PTHR11177:SF317">
    <property type="entry name" value="CHITINASE 12-RELATED"/>
    <property type="match status" value="1"/>
</dbReference>
<name>A0ABW3K3M6_9BACT</name>
<comment type="caution">
    <text evidence="8">The sequence shown here is derived from an EMBL/GenBank/DDBJ whole genome shotgun (WGS) entry which is preliminary data.</text>
</comment>
<keyword evidence="4" id="KW-0624">Polysaccharide degradation</keyword>
<dbReference type="PANTHER" id="PTHR11177">
    <property type="entry name" value="CHITINASE"/>
    <property type="match status" value="1"/>
</dbReference>
<dbReference type="InterPro" id="IPR001223">
    <property type="entry name" value="Glyco_hydro18_cat"/>
</dbReference>
<keyword evidence="6" id="KW-0732">Signal</keyword>
<evidence type="ECO:0000313" key="8">
    <source>
        <dbReference type="EMBL" id="MFD0999597.1"/>
    </source>
</evidence>
<dbReference type="SUPFAM" id="SSF51445">
    <property type="entry name" value="(Trans)glycosidases"/>
    <property type="match status" value="1"/>
</dbReference>
<dbReference type="EC" id="3.2.1.14" evidence="2"/>
<dbReference type="InterPro" id="IPR003610">
    <property type="entry name" value="CBM5/12"/>
</dbReference>
<dbReference type="Pfam" id="PF00704">
    <property type="entry name" value="Glyco_hydro_18"/>
    <property type="match status" value="1"/>
</dbReference>
<accession>A0ABW3K3M6</accession>
<dbReference type="InterPro" id="IPR011583">
    <property type="entry name" value="Chitinase_II/V-like_cat"/>
</dbReference>